<dbReference type="SUPFAM" id="SSF53850">
    <property type="entry name" value="Periplasmic binding protein-like II"/>
    <property type="match status" value="1"/>
</dbReference>
<dbReference type="InterPro" id="IPR036388">
    <property type="entry name" value="WH-like_DNA-bd_sf"/>
</dbReference>
<protein>
    <submittedName>
        <fullName evidence="6">LysR family transcriptional regulator</fullName>
    </submittedName>
</protein>
<keyword evidence="2" id="KW-0805">Transcription regulation</keyword>
<dbReference type="Pfam" id="PF00126">
    <property type="entry name" value="HTH_1"/>
    <property type="match status" value="1"/>
</dbReference>
<keyword evidence="4" id="KW-0804">Transcription</keyword>
<name>A0ABW9G3U5_9GAMM</name>
<comment type="similarity">
    <text evidence="1">Belongs to the LysR transcriptional regulatory family.</text>
</comment>
<keyword evidence="3" id="KW-0238">DNA-binding</keyword>
<dbReference type="SUPFAM" id="SSF46785">
    <property type="entry name" value="Winged helix' DNA-binding domain"/>
    <property type="match status" value="1"/>
</dbReference>
<sequence>MSLYRARTTIEQWRIFQAVVHCNGYAQAAKELNKSQSSLNHAVAKLQAQLGVQLLEVKGRKAQLTAAGEVMLRRSQFLTQQIEDLEQLAHSLERGWEPTLTIAVEHFHPKDKIYQALKLFHPQSRGTRVTIIDTVISATAEAITDASADLVITPELPLGVLGTCLCHTRLVLVAHRQHPLARQSNISYDDLTQHLQLVVRDNGKHPDNRHGWLKAEQRWTLSNFNEAIELLLQGMGFAWLPEHQVKEHLSSGILINLKVQRGATRQFTSYLVAPKPQHQGPAGALLEQLIVDQYTSSAS</sequence>
<proteinExistence type="inferred from homology"/>
<dbReference type="RefSeq" id="WP_408622350.1">
    <property type="nucleotide sequence ID" value="NZ_JBEQCT010000001.1"/>
</dbReference>
<dbReference type="PANTHER" id="PTHR30126:SF88">
    <property type="entry name" value="TRANSCRIPTIONAL REGULATOR-RELATED"/>
    <property type="match status" value="1"/>
</dbReference>
<dbReference type="InterPro" id="IPR005119">
    <property type="entry name" value="LysR_subst-bd"/>
</dbReference>
<dbReference type="PROSITE" id="PS50931">
    <property type="entry name" value="HTH_LYSR"/>
    <property type="match status" value="1"/>
</dbReference>
<organism evidence="6 7">
    <name type="scientific">Celerinatantimonas yamalensis</name>
    <dbReference type="NCBI Taxonomy" id="559956"/>
    <lineage>
        <taxon>Bacteria</taxon>
        <taxon>Pseudomonadati</taxon>
        <taxon>Pseudomonadota</taxon>
        <taxon>Gammaproteobacteria</taxon>
        <taxon>Celerinatantimonadaceae</taxon>
        <taxon>Celerinatantimonas</taxon>
    </lineage>
</organism>
<gene>
    <name evidence="6" type="ORF">ABUE30_03895</name>
</gene>
<dbReference type="InterPro" id="IPR036390">
    <property type="entry name" value="WH_DNA-bd_sf"/>
</dbReference>
<dbReference type="Gene3D" id="1.10.10.10">
    <property type="entry name" value="Winged helix-like DNA-binding domain superfamily/Winged helix DNA-binding domain"/>
    <property type="match status" value="1"/>
</dbReference>
<evidence type="ECO:0000256" key="2">
    <source>
        <dbReference type="ARBA" id="ARBA00023015"/>
    </source>
</evidence>
<accession>A0ABW9G3U5</accession>
<dbReference type="Proteomes" id="UP001629953">
    <property type="component" value="Unassembled WGS sequence"/>
</dbReference>
<evidence type="ECO:0000256" key="4">
    <source>
        <dbReference type="ARBA" id="ARBA00023163"/>
    </source>
</evidence>
<comment type="caution">
    <text evidence="6">The sequence shown here is derived from an EMBL/GenBank/DDBJ whole genome shotgun (WGS) entry which is preliminary data.</text>
</comment>
<reference evidence="6 7" key="1">
    <citation type="journal article" date="2013" name="Int. J. Syst. Evol. Microbiol.">
        <title>Celerinatantimonas yamalensis sp. nov., a cold-adapted diazotrophic bacterium from a cold permafrost brine.</title>
        <authorList>
            <person name="Shcherbakova V."/>
            <person name="Chuvilskaya N."/>
            <person name="Rivkina E."/>
            <person name="Demidov N."/>
            <person name="Uchaeva V."/>
            <person name="Suetin S."/>
            <person name="Suzina N."/>
            <person name="Gilichinsky D."/>
        </authorList>
    </citation>
    <scope>NUCLEOTIDE SEQUENCE [LARGE SCALE GENOMIC DNA]</scope>
    <source>
        <strain evidence="6 7">C7</strain>
    </source>
</reference>
<dbReference type="Gene3D" id="3.40.190.290">
    <property type="match status" value="1"/>
</dbReference>
<evidence type="ECO:0000256" key="1">
    <source>
        <dbReference type="ARBA" id="ARBA00009437"/>
    </source>
</evidence>
<dbReference type="InterPro" id="IPR000847">
    <property type="entry name" value="LysR_HTH_N"/>
</dbReference>
<evidence type="ECO:0000313" key="7">
    <source>
        <dbReference type="Proteomes" id="UP001629953"/>
    </source>
</evidence>
<evidence type="ECO:0000256" key="3">
    <source>
        <dbReference type="ARBA" id="ARBA00023125"/>
    </source>
</evidence>
<dbReference type="PANTHER" id="PTHR30126">
    <property type="entry name" value="HTH-TYPE TRANSCRIPTIONAL REGULATOR"/>
    <property type="match status" value="1"/>
</dbReference>
<dbReference type="Pfam" id="PF03466">
    <property type="entry name" value="LysR_substrate"/>
    <property type="match status" value="1"/>
</dbReference>
<dbReference type="EMBL" id="JBEQCT010000001">
    <property type="protein sequence ID" value="MFM2484213.1"/>
    <property type="molecule type" value="Genomic_DNA"/>
</dbReference>
<feature type="domain" description="HTH lysR-type" evidence="5">
    <location>
        <begin position="8"/>
        <end position="65"/>
    </location>
</feature>
<keyword evidence="7" id="KW-1185">Reference proteome</keyword>
<evidence type="ECO:0000313" key="6">
    <source>
        <dbReference type="EMBL" id="MFM2484213.1"/>
    </source>
</evidence>
<evidence type="ECO:0000259" key="5">
    <source>
        <dbReference type="PROSITE" id="PS50931"/>
    </source>
</evidence>